<feature type="transmembrane region" description="Helical" evidence="2">
    <location>
        <begin position="331"/>
        <end position="352"/>
    </location>
</feature>
<name>A0ABC9C1F6_9POAL</name>
<dbReference type="EMBL" id="OZ075138">
    <property type="protein sequence ID" value="CAL5010925.1"/>
    <property type="molecule type" value="Genomic_DNA"/>
</dbReference>
<feature type="transmembrane region" description="Helical" evidence="2">
    <location>
        <begin position="248"/>
        <end position="265"/>
    </location>
</feature>
<feature type="transmembrane region" description="Helical" evidence="2">
    <location>
        <begin position="307"/>
        <end position="324"/>
    </location>
</feature>
<dbReference type="AlphaFoldDB" id="A0ABC9C1F6"/>
<feature type="transmembrane region" description="Helical" evidence="2">
    <location>
        <begin position="277"/>
        <end position="295"/>
    </location>
</feature>
<protein>
    <submittedName>
        <fullName evidence="3">Uncharacterized protein</fullName>
    </submittedName>
</protein>
<evidence type="ECO:0000313" key="3">
    <source>
        <dbReference type="EMBL" id="CAL5010925.1"/>
    </source>
</evidence>
<feature type="transmembrane region" description="Helical" evidence="2">
    <location>
        <begin position="179"/>
        <end position="201"/>
    </location>
</feature>
<keyword evidence="2" id="KW-1133">Transmembrane helix</keyword>
<accession>A0ABC9C1F6</accession>
<evidence type="ECO:0000256" key="2">
    <source>
        <dbReference type="SAM" id="Phobius"/>
    </source>
</evidence>
<evidence type="ECO:0000313" key="4">
    <source>
        <dbReference type="Proteomes" id="UP001497457"/>
    </source>
</evidence>
<sequence length="478" mass="52783">MEVGRSWWAHGPVAVFQAWMMWGGRDPSDDGVANHEDLENRVPMGQQGSTPPPAAATSSSGQGTQIQRGWGQIMTWGTVQRVRGRMIGGIKAAIMETCSMMLELNGVQSEDHEQYLKRLVDYTKKVIPFESLIMGALCNNPYFYSSNTSFKICLVLVLLAFFTDILSALMLQLKLFDFLIKYLVYTSSVTQMLVPFFLFVSSGQLQPYMILTAPLPFFSATLLHQTSLGAGATIDASSALDHSFDMSAWIYALSAGCALISPNIISLKLAATSPSACSLFLTIFIARYLMLITTLRPPVVINQVETLMNILKLLWGLTVILFILDHLGWKVGLAATTVIIVDAALFSMPSLLELYRSTTNGGDQQSDQKNQQLLWAVIVSILFMALTQTYSEHVAAHDKAPLGSTAIRRLLLYYGAFLWSLNRMLITPGAIAARQNRESRDMVVTVWYALEYTRGSVVVVAALDMIYKFGITFITGSS</sequence>
<feature type="region of interest" description="Disordered" evidence="1">
    <location>
        <begin position="41"/>
        <end position="64"/>
    </location>
</feature>
<feature type="compositionally biased region" description="Low complexity" evidence="1">
    <location>
        <begin position="45"/>
        <end position="64"/>
    </location>
</feature>
<proteinExistence type="predicted"/>
<feature type="transmembrane region" description="Helical" evidence="2">
    <location>
        <begin position="372"/>
        <end position="390"/>
    </location>
</feature>
<feature type="transmembrane region" description="Helical" evidence="2">
    <location>
        <begin position="411"/>
        <end position="432"/>
    </location>
</feature>
<keyword evidence="2" id="KW-0472">Membrane</keyword>
<feature type="transmembrane region" description="Helical" evidence="2">
    <location>
        <begin position="452"/>
        <end position="474"/>
    </location>
</feature>
<feature type="transmembrane region" description="Helical" evidence="2">
    <location>
        <begin position="152"/>
        <end position="173"/>
    </location>
</feature>
<keyword evidence="2" id="KW-0812">Transmembrane</keyword>
<dbReference type="Proteomes" id="UP001497457">
    <property type="component" value="Chromosome 28b"/>
</dbReference>
<organism evidence="3 4">
    <name type="scientific">Urochloa decumbens</name>
    <dbReference type="NCBI Taxonomy" id="240449"/>
    <lineage>
        <taxon>Eukaryota</taxon>
        <taxon>Viridiplantae</taxon>
        <taxon>Streptophyta</taxon>
        <taxon>Embryophyta</taxon>
        <taxon>Tracheophyta</taxon>
        <taxon>Spermatophyta</taxon>
        <taxon>Magnoliopsida</taxon>
        <taxon>Liliopsida</taxon>
        <taxon>Poales</taxon>
        <taxon>Poaceae</taxon>
        <taxon>PACMAD clade</taxon>
        <taxon>Panicoideae</taxon>
        <taxon>Panicodae</taxon>
        <taxon>Paniceae</taxon>
        <taxon>Melinidinae</taxon>
        <taxon>Urochloa</taxon>
    </lineage>
</organism>
<evidence type="ECO:0000256" key="1">
    <source>
        <dbReference type="SAM" id="MobiDB-lite"/>
    </source>
</evidence>
<reference evidence="3" key="1">
    <citation type="submission" date="2024-10" db="EMBL/GenBank/DDBJ databases">
        <authorList>
            <person name="Ryan C."/>
        </authorList>
    </citation>
    <scope>NUCLEOTIDE SEQUENCE [LARGE SCALE GENOMIC DNA]</scope>
</reference>
<keyword evidence="4" id="KW-1185">Reference proteome</keyword>
<gene>
    <name evidence="3" type="ORF">URODEC1_LOCUS70211</name>
</gene>